<gene>
    <name evidence="8" type="primary">RBM42</name>
    <name evidence="8" type="ORF">TR142863</name>
</gene>
<feature type="compositionally biased region" description="Pro residues" evidence="6">
    <location>
        <begin position="179"/>
        <end position="192"/>
    </location>
</feature>
<evidence type="ECO:0000256" key="4">
    <source>
        <dbReference type="ARBA" id="ARBA00030574"/>
    </source>
</evidence>
<dbReference type="PROSITE" id="PS50102">
    <property type="entry name" value="RRM"/>
    <property type="match status" value="1"/>
</dbReference>
<accession>A0A0X3NL41</accession>
<organism evidence="8">
    <name type="scientific">Schistocephalus solidus</name>
    <name type="common">Tapeworm</name>
    <dbReference type="NCBI Taxonomy" id="70667"/>
    <lineage>
        <taxon>Eukaryota</taxon>
        <taxon>Metazoa</taxon>
        <taxon>Spiralia</taxon>
        <taxon>Lophotrochozoa</taxon>
        <taxon>Platyhelminthes</taxon>
        <taxon>Cestoda</taxon>
        <taxon>Eucestoda</taxon>
        <taxon>Diphyllobothriidea</taxon>
        <taxon>Diphyllobothriidae</taxon>
        <taxon>Schistocephalus</taxon>
    </lineage>
</organism>
<dbReference type="CDD" id="cd12383">
    <property type="entry name" value="RRM_RBM42"/>
    <property type="match status" value="1"/>
</dbReference>
<evidence type="ECO:0000256" key="2">
    <source>
        <dbReference type="ARBA" id="ARBA00015192"/>
    </source>
</evidence>
<evidence type="ECO:0000313" key="8">
    <source>
        <dbReference type="EMBL" id="JAP40664.1"/>
    </source>
</evidence>
<name>A0A0X3NL41_SCHSO</name>
<evidence type="ECO:0000259" key="7">
    <source>
        <dbReference type="PROSITE" id="PS50102"/>
    </source>
</evidence>
<dbReference type="PANTHER" id="PTHR47640:SF11">
    <property type="entry name" value="RNA-BINDING PROTEIN 42"/>
    <property type="match status" value="1"/>
</dbReference>
<dbReference type="GO" id="GO:0003729">
    <property type="term" value="F:mRNA binding"/>
    <property type="evidence" value="ECO:0007669"/>
    <property type="project" value="InterPro"/>
</dbReference>
<dbReference type="PANTHER" id="PTHR47640">
    <property type="entry name" value="TRNA SELENOCYSTEINE 1-ASSOCIATED PROTEIN 1-RELATED-RELATED"/>
    <property type="match status" value="1"/>
</dbReference>
<dbReference type="SUPFAM" id="SSF54928">
    <property type="entry name" value="RNA-binding domain, RBD"/>
    <property type="match status" value="1"/>
</dbReference>
<dbReference type="InterPro" id="IPR012677">
    <property type="entry name" value="Nucleotide-bd_a/b_plait_sf"/>
</dbReference>
<evidence type="ECO:0000256" key="1">
    <source>
        <dbReference type="ARBA" id="ARBA00007408"/>
    </source>
</evidence>
<feature type="domain" description="RRM" evidence="7">
    <location>
        <begin position="268"/>
        <end position="346"/>
    </location>
</feature>
<dbReference type="SMART" id="SM00360">
    <property type="entry name" value="RRM"/>
    <property type="match status" value="1"/>
</dbReference>
<dbReference type="EMBL" id="GEEE01022561">
    <property type="protein sequence ID" value="JAP40664.1"/>
    <property type="molecule type" value="Transcribed_RNA"/>
</dbReference>
<dbReference type="InterPro" id="IPR000504">
    <property type="entry name" value="RRM_dom"/>
</dbReference>
<dbReference type="Gene3D" id="3.30.70.330">
    <property type="match status" value="1"/>
</dbReference>
<reference evidence="8" key="1">
    <citation type="submission" date="2016-01" db="EMBL/GenBank/DDBJ databases">
        <title>Reference transcriptome for the parasite Schistocephalus solidus: insights into the molecular evolution of parasitism.</title>
        <authorList>
            <person name="Hebert F.O."/>
            <person name="Grambauer S."/>
            <person name="Barber I."/>
            <person name="Landry C.R."/>
            <person name="Aubin-Horth N."/>
        </authorList>
    </citation>
    <scope>NUCLEOTIDE SEQUENCE</scope>
</reference>
<dbReference type="Pfam" id="PF00076">
    <property type="entry name" value="RRM_1"/>
    <property type="match status" value="1"/>
</dbReference>
<sequence>MDDNTEKTLRKMEEEMSRFEAEIASQPGPPVAPQIAGGFVYGQSLPFATPVNHYAMPLLSAPGVYMSSFAAIPPSLPPTYSMPSVITRKPVEKTPPPTVSATAKTVISAPPQMAGPEELAARAKETAAAAEAAKLNALEADDDDVTRALLAAEAGVTYTRTTGPNGKESVKANVSQPPRSQPPPKPAPPPTPVVASAPETAVPPPPPPIYSIRLDTSVPPPDSPMPVVRHTQTTTEEPYSFQKKVYRRVAAGMVWEDPTLAEWDPNDFRLFCGDLGNEVSDDTLTRAFSRYPSFQKAKVIVDKRSGKSRGYGFVSFSDPSDFTRAIREMNGKYIGNRPIKLKKSDWKNRQLETYRKREKEKKKLGLRI</sequence>
<feature type="region of interest" description="Disordered" evidence="6">
    <location>
        <begin position="159"/>
        <end position="222"/>
    </location>
</feature>
<protein>
    <recommendedName>
        <fullName evidence="2">RNA-binding protein 42</fullName>
    </recommendedName>
    <alternativeName>
        <fullName evidence="4">RNA-binding motif protein 42</fullName>
    </alternativeName>
</protein>
<proteinExistence type="inferred from homology"/>
<keyword evidence="3 5" id="KW-0694">RNA-binding</keyword>
<dbReference type="InterPro" id="IPR034215">
    <property type="entry name" value="RBM42_RRM"/>
</dbReference>
<evidence type="ECO:0000256" key="5">
    <source>
        <dbReference type="PROSITE-ProRule" id="PRU00176"/>
    </source>
</evidence>
<evidence type="ECO:0000256" key="6">
    <source>
        <dbReference type="SAM" id="MobiDB-lite"/>
    </source>
</evidence>
<evidence type="ECO:0000256" key="3">
    <source>
        <dbReference type="ARBA" id="ARBA00022884"/>
    </source>
</evidence>
<dbReference type="InterPro" id="IPR050825">
    <property type="entry name" value="RBM42_RBP45_47-like"/>
</dbReference>
<dbReference type="AlphaFoldDB" id="A0A0X3NL41"/>
<dbReference type="InterPro" id="IPR035979">
    <property type="entry name" value="RBD_domain_sf"/>
</dbReference>
<comment type="similarity">
    <text evidence="1">Belongs to the RRM RBM42 family.</text>
</comment>